<dbReference type="GO" id="GO:0005829">
    <property type="term" value="C:cytosol"/>
    <property type="evidence" value="ECO:0007669"/>
    <property type="project" value="TreeGrafter"/>
</dbReference>
<dbReference type="HOGENOM" id="CLU_027853_3_0_7"/>
<proteinExistence type="predicted"/>
<gene>
    <name evidence="4" type="ORF">ETSY2_13445</name>
</gene>
<dbReference type="InterPro" id="IPR036661">
    <property type="entry name" value="Luciferase-like_sf"/>
</dbReference>
<evidence type="ECO:0000313" key="4">
    <source>
        <dbReference type="EMBL" id="ETX07055.1"/>
    </source>
</evidence>
<dbReference type="SUPFAM" id="SSF51679">
    <property type="entry name" value="Bacterial luciferase-like"/>
    <property type="match status" value="1"/>
</dbReference>
<feature type="domain" description="Luciferase-like" evidence="3">
    <location>
        <begin position="1"/>
        <end position="309"/>
    </location>
</feature>
<dbReference type="Gene3D" id="3.20.20.30">
    <property type="entry name" value="Luciferase-like domain"/>
    <property type="match status" value="1"/>
</dbReference>
<dbReference type="AlphaFoldDB" id="W4MA44"/>
<protein>
    <recommendedName>
        <fullName evidence="3">Luciferase-like domain-containing protein</fullName>
    </recommendedName>
</protein>
<comment type="caution">
    <text evidence="4">The sequence shown here is derived from an EMBL/GenBank/DDBJ whole genome shotgun (WGS) entry which is preliminary data.</text>
</comment>
<dbReference type="Pfam" id="PF00296">
    <property type="entry name" value="Bac_luciferase"/>
    <property type="match status" value="1"/>
</dbReference>
<dbReference type="PANTHER" id="PTHR30137">
    <property type="entry name" value="LUCIFERASE-LIKE MONOOXYGENASE"/>
    <property type="match status" value="1"/>
</dbReference>
<dbReference type="PANTHER" id="PTHR30137:SF8">
    <property type="entry name" value="BLR5498 PROTEIN"/>
    <property type="match status" value="1"/>
</dbReference>
<evidence type="ECO:0000259" key="3">
    <source>
        <dbReference type="Pfam" id="PF00296"/>
    </source>
</evidence>
<reference evidence="4 5" key="1">
    <citation type="journal article" date="2014" name="Nature">
        <title>An environmental bacterial taxon with a large and distinct metabolic repertoire.</title>
        <authorList>
            <person name="Wilson M.C."/>
            <person name="Mori T."/>
            <person name="Ruckert C."/>
            <person name="Uria A.R."/>
            <person name="Helf M.J."/>
            <person name="Takada K."/>
            <person name="Gernert C."/>
            <person name="Steffens U.A."/>
            <person name="Heycke N."/>
            <person name="Schmitt S."/>
            <person name="Rinke C."/>
            <person name="Helfrich E.J."/>
            <person name="Brachmann A.O."/>
            <person name="Gurgui C."/>
            <person name="Wakimoto T."/>
            <person name="Kracht M."/>
            <person name="Crusemann M."/>
            <person name="Hentschel U."/>
            <person name="Abe I."/>
            <person name="Matsunaga S."/>
            <person name="Kalinowski J."/>
            <person name="Takeyama H."/>
            <person name="Piel J."/>
        </authorList>
    </citation>
    <scope>NUCLEOTIDE SEQUENCE [LARGE SCALE GENOMIC DNA]</scope>
    <source>
        <strain evidence="5">TSY2</strain>
    </source>
</reference>
<evidence type="ECO:0000256" key="1">
    <source>
        <dbReference type="ARBA" id="ARBA00023002"/>
    </source>
</evidence>
<keyword evidence="2" id="KW-0503">Monooxygenase</keyword>
<dbReference type="InterPro" id="IPR050766">
    <property type="entry name" value="Bact_Lucif_Oxidored"/>
</dbReference>
<dbReference type="EMBL" id="AZHX01000539">
    <property type="protein sequence ID" value="ETX07055.1"/>
    <property type="molecule type" value="Genomic_DNA"/>
</dbReference>
<organism evidence="4 5">
    <name type="scientific">Candidatus Entotheonella gemina</name>
    <dbReference type="NCBI Taxonomy" id="1429439"/>
    <lineage>
        <taxon>Bacteria</taxon>
        <taxon>Pseudomonadati</taxon>
        <taxon>Nitrospinota/Tectimicrobiota group</taxon>
        <taxon>Candidatus Tectimicrobiota</taxon>
        <taxon>Candidatus Entotheonellia</taxon>
        <taxon>Candidatus Entotheonellales</taxon>
        <taxon>Candidatus Entotheonellaceae</taxon>
        <taxon>Candidatus Entotheonella</taxon>
    </lineage>
</organism>
<keyword evidence="5" id="KW-1185">Reference proteome</keyword>
<dbReference type="InterPro" id="IPR011251">
    <property type="entry name" value="Luciferase-like_dom"/>
</dbReference>
<evidence type="ECO:0000313" key="5">
    <source>
        <dbReference type="Proteomes" id="UP000019140"/>
    </source>
</evidence>
<accession>W4MA44</accession>
<sequence>MDFGLFLEFPCREDMTKRDAFAECFALVDAAEARGVESVWLAEYHFSPISVLSAPITIATAIAARTENIRIGLAVALLPLGHPIRLAEEIATLDHISQGRVEFGIGRGTFPETHDGYNSPFAESRDRFNEYLDIIIKSWTTERFSFEGRHYTCQDLYVRPKPVQTPHPPIHVGVTSEETFALVGRMGYPIIINPSRVFSLSELGPYIGQYRQAWQAAGHAAEPQVGLRVPLYVAKTAERAYSEPKASAMASVEGLKNRVAESASRAGITGDWKAQAERLDRMTYNDWLRDKVVYGTPDAVVERLQQLRDELSLTQILYEINFGRQIPYDLQLNNLQMIHDYVMPPLIVS</sequence>
<dbReference type="GO" id="GO:0004497">
    <property type="term" value="F:monooxygenase activity"/>
    <property type="evidence" value="ECO:0007669"/>
    <property type="project" value="UniProtKB-KW"/>
</dbReference>
<evidence type="ECO:0000256" key="2">
    <source>
        <dbReference type="ARBA" id="ARBA00023033"/>
    </source>
</evidence>
<dbReference type="Proteomes" id="UP000019140">
    <property type="component" value="Unassembled WGS sequence"/>
</dbReference>
<keyword evidence="1" id="KW-0560">Oxidoreductase</keyword>
<dbReference type="GO" id="GO:0016705">
    <property type="term" value="F:oxidoreductase activity, acting on paired donors, with incorporation or reduction of molecular oxygen"/>
    <property type="evidence" value="ECO:0007669"/>
    <property type="project" value="InterPro"/>
</dbReference>
<name>W4MA44_9BACT</name>